<dbReference type="OrthoDB" id="3064660at2759"/>
<dbReference type="PROSITE" id="PS50158">
    <property type="entry name" value="ZF_CCHC"/>
    <property type="match status" value="1"/>
</dbReference>
<gene>
    <name evidence="5" type="ORF">DICSQDRAFT_175875</name>
</gene>
<dbReference type="Pfam" id="PF00098">
    <property type="entry name" value="zf-CCHC"/>
    <property type="match status" value="1"/>
</dbReference>
<dbReference type="RefSeq" id="XP_007371797.1">
    <property type="nucleotide sequence ID" value="XM_007371735.1"/>
</dbReference>
<keyword evidence="1" id="KW-0507">mRNA processing</keyword>
<evidence type="ECO:0000259" key="4">
    <source>
        <dbReference type="PROSITE" id="PS50158"/>
    </source>
</evidence>
<organism evidence="5 6">
    <name type="scientific">Dichomitus squalens (strain LYAD-421)</name>
    <name type="common">Western red white-rot fungus</name>
    <dbReference type="NCBI Taxonomy" id="732165"/>
    <lineage>
        <taxon>Eukaryota</taxon>
        <taxon>Fungi</taxon>
        <taxon>Dikarya</taxon>
        <taxon>Basidiomycota</taxon>
        <taxon>Agaricomycotina</taxon>
        <taxon>Agaricomycetes</taxon>
        <taxon>Polyporales</taxon>
        <taxon>Polyporaceae</taxon>
        <taxon>Dichomitus</taxon>
    </lineage>
</organism>
<dbReference type="SUPFAM" id="SSF57756">
    <property type="entry name" value="Retrovirus zinc finger-like domains"/>
    <property type="match status" value="1"/>
</dbReference>
<evidence type="ECO:0000313" key="5">
    <source>
        <dbReference type="EMBL" id="EJF55464.1"/>
    </source>
</evidence>
<dbReference type="InterPro" id="IPR036875">
    <property type="entry name" value="Znf_CCHC_sf"/>
</dbReference>
<name>R7SH31_DICSQ</name>
<evidence type="ECO:0000256" key="2">
    <source>
        <dbReference type="PROSITE-ProRule" id="PRU00047"/>
    </source>
</evidence>
<dbReference type="KEGG" id="dsq:DICSQDRAFT_175875"/>
<dbReference type="Gene3D" id="4.10.60.10">
    <property type="entry name" value="Zinc finger, CCHC-type"/>
    <property type="match status" value="1"/>
</dbReference>
<dbReference type="InterPro" id="IPR045358">
    <property type="entry name" value="Ty3_capsid"/>
</dbReference>
<keyword evidence="2" id="KW-0863">Zinc-finger</keyword>
<dbReference type="EMBL" id="JH719624">
    <property type="protein sequence ID" value="EJF55464.1"/>
    <property type="molecule type" value="Genomic_DNA"/>
</dbReference>
<dbReference type="HOGENOM" id="CLU_987025_0_0_1"/>
<feature type="region of interest" description="Disordered" evidence="3">
    <location>
        <begin position="219"/>
        <end position="255"/>
    </location>
</feature>
<dbReference type="GO" id="GO:0003676">
    <property type="term" value="F:nucleic acid binding"/>
    <property type="evidence" value="ECO:0007669"/>
    <property type="project" value="InterPro"/>
</dbReference>
<dbReference type="Pfam" id="PF19259">
    <property type="entry name" value="Ty3_capsid"/>
    <property type="match status" value="1"/>
</dbReference>
<evidence type="ECO:0000256" key="1">
    <source>
        <dbReference type="ARBA" id="ARBA00022664"/>
    </source>
</evidence>
<keyword evidence="2" id="KW-0479">Metal-binding</keyword>
<dbReference type="GeneID" id="18840298"/>
<feature type="domain" description="CCHC-type" evidence="4">
    <location>
        <begin position="212"/>
        <end position="227"/>
    </location>
</feature>
<protein>
    <recommendedName>
        <fullName evidence="4">CCHC-type domain-containing protein</fullName>
    </recommendedName>
</protein>
<dbReference type="GO" id="GO:0008270">
    <property type="term" value="F:zinc ion binding"/>
    <property type="evidence" value="ECO:0007669"/>
    <property type="project" value="UniProtKB-KW"/>
</dbReference>
<reference evidence="5 6" key="1">
    <citation type="journal article" date="2012" name="Science">
        <title>The Paleozoic origin of enzymatic lignin decomposition reconstructed from 31 fungal genomes.</title>
        <authorList>
            <person name="Floudas D."/>
            <person name="Binder M."/>
            <person name="Riley R."/>
            <person name="Barry K."/>
            <person name="Blanchette R.A."/>
            <person name="Henrissat B."/>
            <person name="Martinez A.T."/>
            <person name="Otillar R."/>
            <person name="Spatafora J.W."/>
            <person name="Yadav J.S."/>
            <person name="Aerts A."/>
            <person name="Benoit I."/>
            <person name="Boyd A."/>
            <person name="Carlson A."/>
            <person name="Copeland A."/>
            <person name="Coutinho P.M."/>
            <person name="de Vries R.P."/>
            <person name="Ferreira P."/>
            <person name="Findley K."/>
            <person name="Foster B."/>
            <person name="Gaskell J."/>
            <person name="Glotzer D."/>
            <person name="Gorecki P."/>
            <person name="Heitman J."/>
            <person name="Hesse C."/>
            <person name="Hori C."/>
            <person name="Igarashi K."/>
            <person name="Jurgens J.A."/>
            <person name="Kallen N."/>
            <person name="Kersten P."/>
            <person name="Kohler A."/>
            <person name="Kuees U."/>
            <person name="Kumar T.K.A."/>
            <person name="Kuo A."/>
            <person name="LaButti K."/>
            <person name="Larrondo L.F."/>
            <person name="Lindquist E."/>
            <person name="Ling A."/>
            <person name="Lombard V."/>
            <person name="Lucas S."/>
            <person name="Lundell T."/>
            <person name="Martin R."/>
            <person name="McLaughlin D.J."/>
            <person name="Morgenstern I."/>
            <person name="Morin E."/>
            <person name="Murat C."/>
            <person name="Nagy L.G."/>
            <person name="Nolan M."/>
            <person name="Ohm R.A."/>
            <person name="Patyshakuliyeva A."/>
            <person name="Rokas A."/>
            <person name="Ruiz-Duenas F.J."/>
            <person name="Sabat G."/>
            <person name="Salamov A."/>
            <person name="Samejima M."/>
            <person name="Schmutz J."/>
            <person name="Slot J.C."/>
            <person name="St John F."/>
            <person name="Stenlid J."/>
            <person name="Sun H."/>
            <person name="Sun S."/>
            <person name="Syed K."/>
            <person name="Tsang A."/>
            <person name="Wiebenga A."/>
            <person name="Young D."/>
            <person name="Pisabarro A."/>
            <person name="Eastwood D.C."/>
            <person name="Martin F."/>
            <person name="Cullen D."/>
            <person name="Grigoriev I.V."/>
            <person name="Hibbett D.S."/>
        </authorList>
    </citation>
    <scope>NUCLEOTIDE SEQUENCE [LARGE SCALE GENOMIC DNA]</scope>
    <source>
        <strain evidence="5 6">LYAD-421 SS1</strain>
    </source>
</reference>
<dbReference type="SMART" id="SM00343">
    <property type="entry name" value="ZnF_C2HC"/>
    <property type="match status" value="1"/>
</dbReference>
<evidence type="ECO:0000313" key="6">
    <source>
        <dbReference type="Proteomes" id="UP000053319"/>
    </source>
</evidence>
<accession>R7SH31</accession>
<sequence>MSAIDSKLLSQLAPQDYDGKEAQAGLRFAAMAKLYHTQLVASSIVANLAWIMVLNKLTDDAARWARPHIIELADGKVVWSNVDAFETAFKAHFCAVDDKKAALSKLVKLCKASHKLGTAKDYTANFNAIAARTPLSNEDKRARYVDGLPYKIQNEFAVTAHEVDTLEKAQKVALRMDQQLAERAEAMPKTKGWGRCGERVAADRRGPEERSCFNCGEKGHIQRNCKKPPQGQQAAASTATPPNPTPSSNPSTSDELVALRSQLKELSDRIAAVSLAKEKEGF</sequence>
<dbReference type="OMA" id="CKKRTTA"/>
<evidence type="ECO:0000256" key="3">
    <source>
        <dbReference type="SAM" id="MobiDB-lite"/>
    </source>
</evidence>
<dbReference type="Proteomes" id="UP000053319">
    <property type="component" value="Unassembled WGS sequence"/>
</dbReference>
<dbReference type="GO" id="GO:0006397">
    <property type="term" value="P:mRNA processing"/>
    <property type="evidence" value="ECO:0007669"/>
    <property type="project" value="UniProtKB-KW"/>
</dbReference>
<proteinExistence type="predicted"/>
<keyword evidence="2" id="KW-0862">Zinc</keyword>
<dbReference type="AlphaFoldDB" id="R7SH31"/>
<dbReference type="InterPro" id="IPR001878">
    <property type="entry name" value="Znf_CCHC"/>
</dbReference>